<dbReference type="NCBIfam" id="NF001862">
    <property type="entry name" value="PRK00601.1"/>
    <property type="match status" value="1"/>
</dbReference>
<dbReference type="InterPro" id="IPR008181">
    <property type="entry name" value="dUTPase"/>
</dbReference>
<dbReference type="InterPro" id="IPR029054">
    <property type="entry name" value="dUTPase-like"/>
</dbReference>
<evidence type="ECO:0000259" key="6">
    <source>
        <dbReference type="Pfam" id="PF00692"/>
    </source>
</evidence>
<comment type="similarity">
    <text evidence="1">Belongs to the dUTPase family.</text>
</comment>
<evidence type="ECO:0000256" key="3">
    <source>
        <dbReference type="ARBA" id="ARBA00022801"/>
    </source>
</evidence>
<dbReference type="Proteomes" id="UP000195981">
    <property type="component" value="Unassembled WGS sequence"/>
</dbReference>
<evidence type="ECO:0000256" key="4">
    <source>
        <dbReference type="ARBA" id="ARBA00023080"/>
    </source>
</evidence>
<dbReference type="InterPro" id="IPR033704">
    <property type="entry name" value="dUTPase_trimeric"/>
</dbReference>
<keyword evidence="8" id="KW-1185">Reference proteome</keyword>
<evidence type="ECO:0000256" key="2">
    <source>
        <dbReference type="ARBA" id="ARBA00012379"/>
    </source>
</evidence>
<dbReference type="EMBL" id="FWFG01000030">
    <property type="protein sequence ID" value="SLM89457.1"/>
    <property type="molecule type" value="Genomic_DNA"/>
</dbReference>
<name>A0A1X6WVL7_9MICO</name>
<accession>A0A1X6WVL7</accession>
<evidence type="ECO:0000256" key="1">
    <source>
        <dbReference type="ARBA" id="ARBA00006581"/>
    </source>
</evidence>
<proteinExistence type="inferred from homology"/>
<dbReference type="GO" id="GO:0000287">
    <property type="term" value="F:magnesium ion binding"/>
    <property type="evidence" value="ECO:0007669"/>
    <property type="project" value="InterPro"/>
</dbReference>
<evidence type="ECO:0000256" key="5">
    <source>
        <dbReference type="ARBA" id="ARBA00047686"/>
    </source>
</evidence>
<dbReference type="CDD" id="cd07557">
    <property type="entry name" value="trimeric_dUTPase"/>
    <property type="match status" value="1"/>
</dbReference>
<keyword evidence="4" id="KW-0546">Nucleotide metabolism</keyword>
<reference evidence="7 8" key="1">
    <citation type="submission" date="2017-02" db="EMBL/GenBank/DDBJ databases">
        <authorList>
            <person name="Peterson S.W."/>
        </authorList>
    </citation>
    <scope>NUCLEOTIDE SEQUENCE [LARGE SCALE GENOMIC DNA]</scope>
    <source>
        <strain evidence="7 8">CIP104813</strain>
    </source>
</reference>
<gene>
    <name evidence="7" type="ORF">FM110_03645</name>
</gene>
<organism evidence="7 8">
    <name type="scientific">Brachybacterium nesterenkovii</name>
    <dbReference type="NCBI Taxonomy" id="47847"/>
    <lineage>
        <taxon>Bacteria</taxon>
        <taxon>Bacillati</taxon>
        <taxon>Actinomycetota</taxon>
        <taxon>Actinomycetes</taxon>
        <taxon>Micrococcales</taxon>
        <taxon>Dermabacteraceae</taxon>
        <taxon>Brachybacterium</taxon>
    </lineage>
</organism>
<dbReference type="InterPro" id="IPR036157">
    <property type="entry name" value="dUTPase-like_sf"/>
</dbReference>
<protein>
    <recommendedName>
        <fullName evidence="2">dUTP diphosphatase</fullName>
        <ecNumber evidence="2">3.6.1.23</ecNumber>
    </recommendedName>
</protein>
<evidence type="ECO:0000313" key="7">
    <source>
        <dbReference type="EMBL" id="SLM89457.1"/>
    </source>
</evidence>
<dbReference type="SUPFAM" id="SSF51283">
    <property type="entry name" value="dUTPase-like"/>
    <property type="match status" value="1"/>
</dbReference>
<dbReference type="AlphaFoldDB" id="A0A1X6WVL7"/>
<dbReference type="NCBIfam" id="TIGR00576">
    <property type="entry name" value="dut"/>
    <property type="match status" value="1"/>
</dbReference>
<comment type="catalytic activity">
    <reaction evidence="5">
        <text>dUTP + H2O = dUMP + diphosphate + H(+)</text>
        <dbReference type="Rhea" id="RHEA:10248"/>
        <dbReference type="ChEBI" id="CHEBI:15377"/>
        <dbReference type="ChEBI" id="CHEBI:15378"/>
        <dbReference type="ChEBI" id="CHEBI:33019"/>
        <dbReference type="ChEBI" id="CHEBI:61555"/>
        <dbReference type="ChEBI" id="CHEBI:246422"/>
        <dbReference type="EC" id="3.6.1.23"/>
    </reaction>
</comment>
<keyword evidence="3 7" id="KW-0378">Hydrolase</keyword>
<dbReference type="PANTHER" id="PTHR11241">
    <property type="entry name" value="DEOXYURIDINE 5'-TRIPHOSPHATE NUCLEOTIDOHYDROLASE"/>
    <property type="match status" value="1"/>
</dbReference>
<dbReference type="GO" id="GO:0006226">
    <property type="term" value="P:dUMP biosynthetic process"/>
    <property type="evidence" value="ECO:0007669"/>
    <property type="project" value="InterPro"/>
</dbReference>
<dbReference type="Gene3D" id="2.70.40.10">
    <property type="match status" value="1"/>
</dbReference>
<dbReference type="GO" id="GO:0046081">
    <property type="term" value="P:dUTP catabolic process"/>
    <property type="evidence" value="ECO:0007669"/>
    <property type="project" value="InterPro"/>
</dbReference>
<dbReference type="PANTHER" id="PTHR11241:SF0">
    <property type="entry name" value="DEOXYURIDINE 5'-TRIPHOSPHATE NUCLEOTIDOHYDROLASE"/>
    <property type="match status" value="1"/>
</dbReference>
<sequence length="188" mass="18730">MAACSHGGLRGGVGTLDRMPATASAADGPSAAPSAPILPVVLSGGAVLPTRAHDTDAGHDLCAATDLEIPPLGRALVPTGVSLAVPAGTVGMVCPRSGLAVRHGITVLNGPGIVDAGYRGEIRVPLHNTDPEQAFAIRAGDRIAQLVIVPFLAPVLQQVDELDDTARAGAGFGSSGGFGPGPVIEEEV</sequence>
<dbReference type="EC" id="3.6.1.23" evidence="2"/>
<evidence type="ECO:0000313" key="8">
    <source>
        <dbReference type="Proteomes" id="UP000195981"/>
    </source>
</evidence>
<dbReference type="Pfam" id="PF00692">
    <property type="entry name" value="dUTPase"/>
    <property type="match status" value="1"/>
</dbReference>
<feature type="domain" description="dUTPase-like" evidence="6">
    <location>
        <begin position="47"/>
        <end position="176"/>
    </location>
</feature>
<dbReference type="GO" id="GO:0004170">
    <property type="term" value="F:dUTP diphosphatase activity"/>
    <property type="evidence" value="ECO:0007669"/>
    <property type="project" value="UniProtKB-EC"/>
</dbReference>